<accession>A0ABY6XXV5</accession>
<gene>
    <name evidence="3" type="ORF">BLA17378_05308</name>
</gene>
<comment type="caution">
    <text evidence="3">The sequence shown here is derived from an EMBL/GenBank/DDBJ whole genome shotgun (WGS) entry which is preliminary data.</text>
</comment>
<name>A0ABY6XXV5_9BURK</name>
<reference evidence="3 4" key="1">
    <citation type="submission" date="2019-09" db="EMBL/GenBank/DDBJ databases">
        <authorList>
            <person name="Depoorter E."/>
        </authorList>
    </citation>
    <scope>NUCLEOTIDE SEQUENCE [LARGE SCALE GENOMIC DNA]</scope>
    <source>
        <strain evidence="3 4">R-17378</strain>
    </source>
</reference>
<dbReference type="RefSeq" id="WP_174959674.1">
    <property type="nucleotide sequence ID" value="NZ_CABVQG010000021.1"/>
</dbReference>
<dbReference type="NCBIfam" id="TIGR01630">
    <property type="entry name" value="psiM2_ORF9"/>
    <property type="match status" value="1"/>
</dbReference>
<dbReference type="EMBL" id="CABVQG010000021">
    <property type="protein sequence ID" value="VWD02071.1"/>
    <property type="molecule type" value="Genomic_DNA"/>
</dbReference>
<keyword evidence="1" id="KW-1188">Viral release from host cell</keyword>
<feature type="domain" description="Terminase large subunit gp17-like C-terminal" evidence="2">
    <location>
        <begin position="345"/>
        <end position="500"/>
    </location>
</feature>
<evidence type="ECO:0000256" key="1">
    <source>
        <dbReference type="ARBA" id="ARBA00022612"/>
    </source>
</evidence>
<dbReference type="Pfam" id="PF17289">
    <property type="entry name" value="Terminase_6C"/>
    <property type="match status" value="1"/>
</dbReference>
<dbReference type="InterPro" id="IPR006517">
    <property type="entry name" value="Phage_terminase_lsu-like_C"/>
</dbReference>
<keyword evidence="4" id="KW-1185">Reference proteome</keyword>
<evidence type="ECO:0000313" key="3">
    <source>
        <dbReference type="EMBL" id="VWD02071.1"/>
    </source>
</evidence>
<dbReference type="Proteomes" id="UP000494120">
    <property type="component" value="Unassembled WGS sequence"/>
</dbReference>
<evidence type="ECO:0000259" key="2">
    <source>
        <dbReference type="Pfam" id="PF17289"/>
    </source>
</evidence>
<dbReference type="InterPro" id="IPR035421">
    <property type="entry name" value="Terminase_6C"/>
</dbReference>
<protein>
    <submittedName>
        <fullName evidence="3">Phage protein</fullName>
    </submittedName>
</protein>
<evidence type="ECO:0000313" key="4">
    <source>
        <dbReference type="Proteomes" id="UP000494120"/>
    </source>
</evidence>
<organism evidence="3 4">
    <name type="scientific">Burkholderia aenigmatica</name>
    <dbReference type="NCBI Taxonomy" id="2015348"/>
    <lineage>
        <taxon>Bacteria</taxon>
        <taxon>Pseudomonadati</taxon>
        <taxon>Pseudomonadota</taxon>
        <taxon>Betaproteobacteria</taxon>
        <taxon>Burkholderiales</taxon>
        <taxon>Burkholderiaceae</taxon>
        <taxon>Burkholderia</taxon>
        <taxon>Burkholderia cepacia complex</taxon>
    </lineage>
</organism>
<proteinExistence type="predicted"/>
<sequence length="518" mass="57874">MKSRSQTPSPSSKTSIDPAIERAVLKAKCEHDHLFFSRYFFKHRQSIKFRVNWHHMLIADAVQRVIDGKLKNVVINVPPGSSKTELVAINLIARGLALNPRARFLHISYSDDLALLNSEAARDIVASSEYQALWPLVIADDAKSKKRWNVLVNGKKAGGVYAVSLGGQITGFRAGHMAEGWQGAIVIDDPLKVEDAYSKTNRNKANRKLLSTVKSRKANPDTPIIVIMQRLAEEDPTGFIKSGKLPGDWEFIEIPALITDEYVAKLPAHIRERVESSERDEDGRFSYWPYKEPLQELLASEKADAYVFNGQYMQRPAPLGGGIIQSGKFVRYGALPQLQYRKIFADTAQKTAERNDYSVFQCWGLGYDNRLYLIDQIRGKWKAPELKQRAIDFWNKHNAIGAGDPNAPALRQMKVEDKSSGTGLIQDIQATGGIPIEGIERVKDKLTRVMDVVPQIDAGNVAVPAEAPWTSDFTTECDSFTADDTHMHDDQIDPMVDAINDMLGAQRDLSVWERLGSG</sequence>